<dbReference type="PIRSF" id="PIRSF016661">
    <property type="entry name" value="BioY"/>
    <property type="match status" value="1"/>
</dbReference>
<comment type="similarity">
    <text evidence="1 2">Belongs to the BioY family.</text>
</comment>
<dbReference type="GO" id="GO:0005886">
    <property type="term" value="C:plasma membrane"/>
    <property type="evidence" value="ECO:0007669"/>
    <property type="project" value="UniProtKB-SubCell"/>
</dbReference>
<feature type="transmembrane region" description="Helical" evidence="3">
    <location>
        <begin position="142"/>
        <end position="169"/>
    </location>
</feature>
<protein>
    <recommendedName>
        <fullName evidence="2">Biotin transporter</fullName>
    </recommendedName>
</protein>
<evidence type="ECO:0000256" key="2">
    <source>
        <dbReference type="PIRNR" id="PIRNR016661"/>
    </source>
</evidence>
<reference evidence="4 5" key="1">
    <citation type="submission" date="2014-08" db="EMBL/GenBank/DDBJ databases">
        <title>Complete genome sequence of Corynebacterium deserti GIMN1.010 (=DSM 45689), isolated from desert sand in western China.</title>
        <authorList>
            <person name="Ruckert C."/>
            <person name="Albersmeier A."/>
            <person name="Kalinowski J."/>
        </authorList>
    </citation>
    <scope>NUCLEOTIDE SEQUENCE [LARGE SCALE GENOMIC DNA]</scope>
    <source>
        <strain evidence="4 5">GIMN1.010</strain>
    </source>
</reference>
<comment type="subcellular location">
    <subcellularLocation>
        <location evidence="2">Cell membrane</location>
        <topology evidence="2">Multi-pass membrane protein</topology>
    </subcellularLocation>
</comment>
<dbReference type="KEGG" id="cdx:CDES_08765"/>
<dbReference type="InterPro" id="IPR003784">
    <property type="entry name" value="BioY"/>
</dbReference>
<evidence type="ECO:0000256" key="1">
    <source>
        <dbReference type="ARBA" id="ARBA00010692"/>
    </source>
</evidence>
<dbReference type="PATRIC" id="fig|931089.4.peg.1764"/>
<keyword evidence="2 3" id="KW-0472">Membrane</keyword>
<evidence type="ECO:0000313" key="4">
    <source>
        <dbReference type="EMBL" id="ALC06145.1"/>
    </source>
</evidence>
<feature type="transmembrane region" description="Helical" evidence="3">
    <location>
        <begin position="115"/>
        <end position="135"/>
    </location>
</feature>
<keyword evidence="5" id="KW-1185">Reference proteome</keyword>
<feature type="transmembrane region" description="Helical" evidence="3">
    <location>
        <begin position="84"/>
        <end position="103"/>
    </location>
</feature>
<dbReference type="GO" id="GO:0015225">
    <property type="term" value="F:biotin transmembrane transporter activity"/>
    <property type="evidence" value="ECO:0007669"/>
    <property type="project" value="UniProtKB-UniRule"/>
</dbReference>
<evidence type="ECO:0000313" key="5">
    <source>
        <dbReference type="Proteomes" id="UP000068067"/>
    </source>
</evidence>
<feature type="transmembrane region" description="Helical" evidence="3">
    <location>
        <begin position="189"/>
        <end position="206"/>
    </location>
</feature>
<feature type="transmembrane region" description="Helical" evidence="3">
    <location>
        <begin position="60"/>
        <end position="77"/>
    </location>
</feature>
<dbReference type="AlphaFoldDB" id="A0A0M4CYH2"/>
<name>A0A0M4CYH2_9CORY</name>
<sequence>MLNSVQVYDSFMPTTSSPAAVTPQKKQSSRKQLQDIALIAVFAALIIVLAFVSIPVGTAGVPIVLQNASIVLAGLVLGGRRGFLTALLFLGLGLIGLPVLAGGRTTLTALAGPTAGYIVGYLISPLVAGLIAYLAPKKRGAGMFAILGLAALAGLLVQYFCGIVGLVLRAGLSVTEATISQGAFVIPDLAKFAFMIVIAAGVHAAFPDLRKR</sequence>
<dbReference type="STRING" id="931089.CDES_08765"/>
<gene>
    <name evidence="4" type="ORF">CDES_08765</name>
</gene>
<dbReference type="Gene3D" id="1.10.1760.20">
    <property type="match status" value="1"/>
</dbReference>
<keyword evidence="2" id="KW-0813">Transport</keyword>
<keyword evidence="2" id="KW-1003">Cell membrane</keyword>
<feature type="transmembrane region" description="Helical" evidence="3">
    <location>
        <begin position="36"/>
        <end position="54"/>
    </location>
</feature>
<dbReference type="OrthoDB" id="9803495at2"/>
<organism evidence="4 5">
    <name type="scientific">Corynebacterium deserti GIMN1.010</name>
    <dbReference type="NCBI Taxonomy" id="931089"/>
    <lineage>
        <taxon>Bacteria</taxon>
        <taxon>Bacillati</taxon>
        <taxon>Actinomycetota</taxon>
        <taxon>Actinomycetes</taxon>
        <taxon>Mycobacteriales</taxon>
        <taxon>Corynebacteriaceae</taxon>
        <taxon>Corynebacterium</taxon>
    </lineage>
</organism>
<keyword evidence="3" id="KW-0812">Transmembrane</keyword>
<dbReference type="Proteomes" id="UP000068067">
    <property type="component" value="Chromosome"/>
</dbReference>
<proteinExistence type="inferred from homology"/>
<dbReference type="PANTHER" id="PTHR34295">
    <property type="entry name" value="BIOTIN TRANSPORTER BIOY"/>
    <property type="match status" value="1"/>
</dbReference>
<keyword evidence="3" id="KW-1133">Transmembrane helix</keyword>
<evidence type="ECO:0000256" key="3">
    <source>
        <dbReference type="SAM" id="Phobius"/>
    </source>
</evidence>
<accession>A0A0M4CYH2</accession>
<dbReference type="Pfam" id="PF02632">
    <property type="entry name" value="BioY"/>
    <property type="match status" value="1"/>
</dbReference>
<dbReference type="PANTHER" id="PTHR34295:SF1">
    <property type="entry name" value="BIOTIN TRANSPORTER BIOY"/>
    <property type="match status" value="1"/>
</dbReference>
<dbReference type="EMBL" id="CP009220">
    <property type="protein sequence ID" value="ALC06145.1"/>
    <property type="molecule type" value="Genomic_DNA"/>
</dbReference>